<dbReference type="Proteomes" id="UP000823982">
    <property type="component" value="Unassembled WGS sequence"/>
</dbReference>
<protein>
    <submittedName>
        <fullName evidence="2">PHP domain-containing protein</fullName>
    </submittedName>
</protein>
<feature type="compositionally biased region" description="Basic and acidic residues" evidence="1">
    <location>
        <begin position="247"/>
        <end position="256"/>
    </location>
</feature>
<organism evidence="2 3">
    <name type="scientific">Candidatus Faeciplasma gallinarum</name>
    <dbReference type="NCBI Taxonomy" id="2840799"/>
    <lineage>
        <taxon>Bacteria</taxon>
        <taxon>Bacillati</taxon>
        <taxon>Bacillota</taxon>
        <taxon>Clostridia</taxon>
        <taxon>Eubacteriales</taxon>
        <taxon>Oscillospiraceae</taxon>
        <taxon>Oscillospiraceae incertae sedis</taxon>
        <taxon>Candidatus Faeciplasma</taxon>
    </lineage>
</organism>
<feature type="region of interest" description="Disordered" evidence="1">
    <location>
        <begin position="235"/>
        <end position="256"/>
    </location>
</feature>
<dbReference type="AlphaFoldDB" id="A0A9D1EQH7"/>
<dbReference type="InterPro" id="IPR052018">
    <property type="entry name" value="PHP_domain"/>
</dbReference>
<reference evidence="2" key="2">
    <citation type="journal article" date="2021" name="PeerJ">
        <title>Extensive microbial diversity within the chicken gut microbiome revealed by metagenomics and culture.</title>
        <authorList>
            <person name="Gilroy R."/>
            <person name="Ravi A."/>
            <person name="Getino M."/>
            <person name="Pursley I."/>
            <person name="Horton D.L."/>
            <person name="Alikhan N.F."/>
            <person name="Baker D."/>
            <person name="Gharbi K."/>
            <person name="Hall N."/>
            <person name="Watson M."/>
            <person name="Adriaenssens E.M."/>
            <person name="Foster-Nyarko E."/>
            <person name="Jarju S."/>
            <person name="Secka A."/>
            <person name="Antonio M."/>
            <person name="Oren A."/>
            <person name="Chaudhuri R.R."/>
            <person name="La Ragione R."/>
            <person name="Hildebrand F."/>
            <person name="Pallen M.J."/>
        </authorList>
    </citation>
    <scope>NUCLEOTIDE SEQUENCE</scope>
    <source>
        <strain evidence="2">CHK157-1446</strain>
    </source>
</reference>
<sequence length="256" mass="29441">MSVYKYETHLHTSQGSACGCCSGAEQVENLKRLGYDGCFVTDHFFTGNTAIDRSLPWHEKVELFCQGYEEAKKRGDELGLSVFFGWEYAYAETEFLTYGLDKEFLHAHPELERMDLVSYAELVHKNGGFVVHAHPFREAWYINTIRLYPRIVDGVEVINASHRDERFNERAKEYARSYGLAMTGGSDTHAYWDFPGGGIETDAKINEPCDYLAMLKNSQSGKFPRIQRILKRTQEYFTQEPAGHTPKRADRSLLRR</sequence>
<gene>
    <name evidence="2" type="ORF">IAD01_07615</name>
</gene>
<evidence type="ECO:0000313" key="2">
    <source>
        <dbReference type="EMBL" id="HIS25247.1"/>
    </source>
</evidence>
<dbReference type="PANTHER" id="PTHR42924">
    <property type="entry name" value="EXONUCLEASE"/>
    <property type="match status" value="1"/>
</dbReference>
<dbReference type="EMBL" id="DVIR01000070">
    <property type="protein sequence ID" value="HIS25247.1"/>
    <property type="molecule type" value="Genomic_DNA"/>
</dbReference>
<accession>A0A9D1EQH7</accession>
<dbReference type="SUPFAM" id="SSF89550">
    <property type="entry name" value="PHP domain-like"/>
    <property type="match status" value="1"/>
</dbReference>
<dbReference type="InterPro" id="IPR016195">
    <property type="entry name" value="Pol/histidinol_Pase-like"/>
</dbReference>
<evidence type="ECO:0000256" key="1">
    <source>
        <dbReference type="SAM" id="MobiDB-lite"/>
    </source>
</evidence>
<dbReference type="Gene3D" id="3.20.20.140">
    <property type="entry name" value="Metal-dependent hydrolases"/>
    <property type="match status" value="1"/>
</dbReference>
<dbReference type="CDD" id="cd07432">
    <property type="entry name" value="PHP_HisPPase"/>
    <property type="match status" value="1"/>
</dbReference>
<dbReference type="Pfam" id="PF13263">
    <property type="entry name" value="PHP_C"/>
    <property type="match status" value="1"/>
</dbReference>
<comment type="caution">
    <text evidence="2">The sequence shown here is derived from an EMBL/GenBank/DDBJ whole genome shotgun (WGS) entry which is preliminary data.</text>
</comment>
<evidence type="ECO:0000313" key="3">
    <source>
        <dbReference type="Proteomes" id="UP000823982"/>
    </source>
</evidence>
<reference evidence="2" key="1">
    <citation type="submission" date="2020-10" db="EMBL/GenBank/DDBJ databases">
        <authorList>
            <person name="Gilroy R."/>
        </authorList>
    </citation>
    <scope>NUCLEOTIDE SEQUENCE</scope>
    <source>
        <strain evidence="2">CHK157-1446</strain>
    </source>
</reference>
<dbReference type="PANTHER" id="PTHR42924:SF3">
    <property type="entry name" value="POLYMERASE_HISTIDINOL PHOSPHATASE N-TERMINAL DOMAIN-CONTAINING PROTEIN"/>
    <property type="match status" value="1"/>
</dbReference>
<proteinExistence type="predicted"/>
<name>A0A9D1EQH7_9FIRM</name>
<dbReference type="GO" id="GO:0035312">
    <property type="term" value="F:5'-3' DNA exonuclease activity"/>
    <property type="evidence" value="ECO:0007669"/>
    <property type="project" value="TreeGrafter"/>
</dbReference>
<dbReference type="PROSITE" id="PS51257">
    <property type="entry name" value="PROKAR_LIPOPROTEIN"/>
    <property type="match status" value="1"/>
</dbReference>
<dbReference type="GO" id="GO:0004534">
    <property type="term" value="F:5'-3' RNA exonuclease activity"/>
    <property type="evidence" value="ECO:0007669"/>
    <property type="project" value="TreeGrafter"/>
</dbReference>